<evidence type="ECO:0000256" key="2">
    <source>
        <dbReference type="ARBA" id="ARBA00022475"/>
    </source>
</evidence>
<comment type="similarity">
    <text evidence="6">Belongs to the fluoride channel Fluc/FEX (TC 1.A.43) family.</text>
</comment>
<evidence type="ECO:0000256" key="5">
    <source>
        <dbReference type="ARBA" id="ARBA00023136"/>
    </source>
</evidence>
<evidence type="ECO:0000256" key="6">
    <source>
        <dbReference type="ARBA" id="ARBA00035120"/>
    </source>
</evidence>
<dbReference type="AlphaFoldDB" id="A0A6J6G6W5"/>
<feature type="transmembrane region" description="Helical" evidence="8">
    <location>
        <begin position="99"/>
        <end position="123"/>
    </location>
</feature>
<reference evidence="9" key="1">
    <citation type="submission" date="2020-05" db="EMBL/GenBank/DDBJ databases">
        <authorList>
            <person name="Chiriac C."/>
            <person name="Salcher M."/>
            <person name="Ghai R."/>
            <person name="Kavagutti S V."/>
        </authorList>
    </citation>
    <scope>NUCLEOTIDE SEQUENCE</scope>
</reference>
<accession>A0A6J6G6W5</accession>
<dbReference type="InterPro" id="IPR003691">
    <property type="entry name" value="FluC"/>
</dbReference>
<protein>
    <submittedName>
        <fullName evidence="9">Unannotated protein</fullName>
    </submittedName>
</protein>
<keyword evidence="5 8" id="KW-0472">Membrane</keyword>
<feature type="transmembrane region" description="Helical" evidence="8">
    <location>
        <begin position="66"/>
        <end position="87"/>
    </location>
</feature>
<proteinExistence type="inferred from homology"/>
<keyword evidence="4 8" id="KW-1133">Transmembrane helix</keyword>
<evidence type="ECO:0000256" key="8">
    <source>
        <dbReference type="SAM" id="Phobius"/>
    </source>
</evidence>
<keyword evidence="2" id="KW-1003">Cell membrane</keyword>
<comment type="subcellular location">
    <subcellularLocation>
        <location evidence="1">Cell membrane</location>
        <topology evidence="1">Multi-pass membrane protein</topology>
    </subcellularLocation>
</comment>
<evidence type="ECO:0000256" key="4">
    <source>
        <dbReference type="ARBA" id="ARBA00022989"/>
    </source>
</evidence>
<keyword evidence="3 8" id="KW-0812">Transmembrane</keyword>
<evidence type="ECO:0000313" key="9">
    <source>
        <dbReference type="EMBL" id="CAB4595559.1"/>
    </source>
</evidence>
<sequence>MKLNARSVVAVFVGGLVGSAARLGLTAASAALEFGDNSAVTLVVNILGSFTLGVLVSAPRAAMPEWLFTGVSVGFLASFTTLSAVSAEFVTAVTDTNGGGLYIGVAYALSNLVFGVFAAIVGLRAGNAMSKVRS</sequence>
<dbReference type="Pfam" id="PF02537">
    <property type="entry name" value="CRCB"/>
    <property type="match status" value="1"/>
</dbReference>
<evidence type="ECO:0000256" key="3">
    <source>
        <dbReference type="ARBA" id="ARBA00022692"/>
    </source>
</evidence>
<dbReference type="EMBL" id="CAEZUE010000093">
    <property type="protein sequence ID" value="CAB4595559.1"/>
    <property type="molecule type" value="Genomic_DNA"/>
</dbReference>
<name>A0A6J6G6W5_9ZZZZ</name>
<gene>
    <name evidence="9" type="ORF">UFOPK1788_00768</name>
</gene>
<comment type="catalytic activity">
    <reaction evidence="7">
        <text>fluoride(in) = fluoride(out)</text>
        <dbReference type="Rhea" id="RHEA:76159"/>
        <dbReference type="ChEBI" id="CHEBI:17051"/>
    </reaction>
    <physiologicalReaction direction="left-to-right" evidence="7">
        <dbReference type="Rhea" id="RHEA:76160"/>
    </physiologicalReaction>
</comment>
<dbReference type="GO" id="GO:0005886">
    <property type="term" value="C:plasma membrane"/>
    <property type="evidence" value="ECO:0007669"/>
    <property type="project" value="UniProtKB-SubCell"/>
</dbReference>
<feature type="transmembrane region" description="Helical" evidence="8">
    <location>
        <begin position="40"/>
        <end position="59"/>
    </location>
</feature>
<evidence type="ECO:0000256" key="1">
    <source>
        <dbReference type="ARBA" id="ARBA00004651"/>
    </source>
</evidence>
<evidence type="ECO:0000256" key="7">
    <source>
        <dbReference type="ARBA" id="ARBA00035585"/>
    </source>
</evidence>
<organism evidence="9">
    <name type="scientific">freshwater metagenome</name>
    <dbReference type="NCBI Taxonomy" id="449393"/>
    <lineage>
        <taxon>unclassified sequences</taxon>
        <taxon>metagenomes</taxon>
        <taxon>ecological metagenomes</taxon>
    </lineage>
</organism>